<reference evidence="8 9" key="1">
    <citation type="submission" date="2017-03" db="EMBL/GenBank/DDBJ databases">
        <authorList>
            <person name="Afonso C.L."/>
            <person name="Miller P.J."/>
            <person name="Scott M.A."/>
            <person name="Spackman E."/>
            <person name="Goraichik I."/>
            <person name="Dimitrov K.M."/>
            <person name="Suarez D.L."/>
            <person name="Swayne D.E."/>
        </authorList>
    </citation>
    <scope>NUCLEOTIDE SEQUENCE [LARGE SCALE GENOMIC DNA]</scope>
    <source>
        <strain evidence="8 9">CECT 7691</strain>
    </source>
</reference>
<dbReference type="GO" id="GO:0022904">
    <property type="term" value="P:respiratory electron transport chain"/>
    <property type="evidence" value="ECO:0007669"/>
    <property type="project" value="InterPro"/>
</dbReference>
<protein>
    <recommendedName>
        <fullName evidence="7">Cytochrome b561 bacterial/Ni-hydrogenase domain-containing protein</fullName>
    </recommendedName>
</protein>
<feature type="domain" description="Cytochrome b561 bacterial/Ni-hydrogenase" evidence="7">
    <location>
        <begin position="11"/>
        <end position="171"/>
    </location>
</feature>
<feature type="transmembrane region" description="Helical" evidence="6">
    <location>
        <begin position="140"/>
        <end position="159"/>
    </location>
</feature>
<keyword evidence="4 6" id="KW-1133">Transmembrane helix</keyword>
<evidence type="ECO:0000256" key="5">
    <source>
        <dbReference type="ARBA" id="ARBA00023136"/>
    </source>
</evidence>
<gene>
    <name evidence="8" type="ORF">OCH7691_02798</name>
</gene>
<dbReference type="PANTHER" id="PTHR30485">
    <property type="entry name" value="NI/FE-HYDROGENASE 1 B-TYPE CYTOCHROME SUBUNIT"/>
    <property type="match status" value="1"/>
</dbReference>
<dbReference type="Proteomes" id="UP000193200">
    <property type="component" value="Unassembled WGS sequence"/>
</dbReference>
<feature type="transmembrane region" description="Helical" evidence="6">
    <location>
        <begin position="43"/>
        <end position="61"/>
    </location>
</feature>
<evidence type="ECO:0000256" key="6">
    <source>
        <dbReference type="SAM" id="Phobius"/>
    </source>
</evidence>
<organism evidence="8 9">
    <name type="scientific">Oceanibacterium hippocampi</name>
    <dbReference type="NCBI Taxonomy" id="745714"/>
    <lineage>
        <taxon>Bacteria</taxon>
        <taxon>Pseudomonadati</taxon>
        <taxon>Pseudomonadota</taxon>
        <taxon>Alphaproteobacteria</taxon>
        <taxon>Sneathiellales</taxon>
        <taxon>Sneathiellaceae</taxon>
        <taxon>Oceanibacterium</taxon>
    </lineage>
</organism>
<dbReference type="GO" id="GO:0020037">
    <property type="term" value="F:heme binding"/>
    <property type="evidence" value="ECO:0007669"/>
    <property type="project" value="TreeGrafter"/>
</dbReference>
<dbReference type="InterPro" id="IPR011577">
    <property type="entry name" value="Cyt_b561_bac/Ni-Hgenase"/>
</dbReference>
<evidence type="ECO:0000256" key="2">
    <source>
        <dbReference type="ARBA" id="ARBA00022475"/>
    </source>
</evidence>
<dbReference type="SUPFAM" id="SSF81342">
    <property type="entry name" value="Transmembrane di-heme cytochromes"/>
    <property type="match status" value="1"/>
</dbReference>
<keyword evidence="2" id="KW-1003">Cell membrane</keyword>
<dbReference type="GO" id="GO:0009055">
    <property type="term" value="F:electron transfer activity"/>
    <property type="evidence" value="ECO:0007669"/>
    <property type="project" value="InterPro"/>
</dbReference>
<feature type="transmembrane region" description="Helical" evidence="6">
    <location>
        <begin position="12"/>
        <end position="31"/>
    </location>
</feature>
<dbReference type="Pfam" id="PF01292">
    <property type="entry name" value="Ni_hydr_CYTB"/>
    <property type="match status" value="1"/>
</dbReference>
<dbReference type="Gene3D" id="1.20.950.20">
    <property type="entry name" value="Transmembrane di-heme cytochromes, Chain C"/>
    <property type="match status" value="1"/>
</dbReference>
<evidence type="ECO:0000259" key="7">
    <source>
        <dbReference type="Pfam" id="PF01292"/>
    </source>
</evidence>
<evidence type="ECO:0000256" key="1">
    <source>
        <dbReference type="ARBA" id="ARBA00004651"/>
    </source>
</evidence>
<evidence type="ECO:0000256" key="4">
    <source>
        <dbReference type="ARBA" id="ARBA00022989"/>
    </source>
</evidence>
<name>A0A1Y5TL49_9PROT</name>
<evidence type="ECO:0000256" key="3">
    <source>
        <dbReference type="ARBA" id="ARBA00022692"/>
    </source>
</evidence>
<keyword evidence="9" id="KW-1185">Reference proteome</keyword>
<sequence length="183" mass="20517">MTDMTRTTVPVWDPLVRLFHWSLVAAFAIAWLTADELDRIHEWSGYVAGGLVAFRLLWGLIGPRHARFSQFVRSPAAVGQYLRDILRGRERRFVGHNPAGAAMILALLAITAMTATTGWMTTLDVYWGIKWVEDVHEIMANLMIVMVAIHVTGVALTSLRHRENLVRAMIVGRKRAPSGTDID</sequence>
<dbReference type="GO" id="GO:0005886">
    <property type="term" value="C:plasma membrane"/>
    <property type="evidence" value="ECO:0007669"/>
    <property type="project" value="UniProtKB-SubCell"/>
</dbReference>
<dbReference type="InterPro" id="IPR016174">
    <property type="entry name" value="Di-haem_cyt_TM"/>
</dbReference>
<keyword evidence="5 6" id="KW-0472">Membrane</keyword>
<dbReference type="InterPro" id="IPR051542">
    <property type="entry name" value="Hydrogenase_cytochrome"/>
</dbReference>
<comment type="subcellular location">
    <subcellularLocation>
        <location evidence="1">Cell membrane</location>
        <topology evidence="1">Multi-pass membrane protein</topology>
    </subcellularLocation>
</comment>
<dbReference type="InParanoid" id="A0A1Y5TL49"/>
<dbReference type="AlphaFoldDB" id="A0A1Y5TL49"/>
<evidence type="ECO:0000313" key="9">
    <source>
        <dbReference type="Proteomes" id="UP000193200"/>
    </source>
</evidence>
<proteinExistence type="predicted"/>
<dbReference type="EMBL" id="FWFR01000002">
    <property type="protein sequence ID" value="SLN62839.1"/>
    <property type="molecule type" value="Genomic_DNA"/>
</dbReference>
<keyword evidence="3 6" id="KW-0812">Transmembrane</keyword>
<feature type="transmembrane region" description="Helical" evidence="6">
    <location>
        <begin position="99"/>
        <end position="120"/>
    </location>
</feature>
<dbReference type="PANTHER" id="PTHR30485:SF2">
    <property type="entry name" value="BLL0597 PROTEIN"/>
    <property type="match status" value="1"/>
</dbReference>
<accession>A0A1Y5TL49</accession>
<evidence type="ECO:0000313" key="8">
    <source>
        <dbReference type="EMBL" id="SLN62839.1"/>
    </source>
</evidence>